<evidence type="ECO:0000256" key="1">
    <source>
        <dbReference type="SAM" id="Phobius"/>
    </source>
</evidence>
<feature type="transmembrane region" description="Helical" evidence="1">
    <location>
        <begin position="92"/>
        <end position="111"/>
    </location>
</feature>
<dbReference type="EMBL" id="KV460253">
    <property type="protein sequence ID" value="OBT93444.1"/>
    <property type="molecule type" value="Genomic_DNA"/>
</dbReference>
<feature type="transmembrane region" description="Helical" evidence="1">
    <location>
        <begin position="175"/>
        <end position="196"/>
    </location>
</feature>
<organism evidence="2 3">
    <name type="scientific">Pseudogymnoascus verrucosus</name>
    <dbReference type="NCBI Taxonomy" id="342668"/>
    <lineage>
        <taxon>Eukaryota</taxon>
        <taxon>Fungi</taxon>
        <taxon>Dikarya</taxon>
        <taxon>Ascomycota</taxon>
        <taxon>Pezizomycotina</taxon>
        <taxon>Leotiomycetes</taxon>
        <taxon>Thelebolales</taxon>
        <taxon>Thelebolaceae</taxon>
        <taxon>Pseudogymnoascus</taxon>
    </lineage>
</organism>
<evidence type="ECO:0000313" key="2">
    <source>
        <dbReference type="EMBL" id="OBT93444.1"/>
    </source>
</evidence>
<keyword evidence="3" id="KW-1185">Reference proteome</keyword>
<dbReference type="AlphaFoldDB" id="A0A1B8GC86"/>
<name>A0A1B8GC86_9PEZI</name>
<gene>
    <name evidence="2" type="ORF">VE01_08687</name>
</gene>
<keyword evidence="1" id="KW-0812">Transmembrane</keyword>
<keyword evidence="1" id="KW-0472">Membrane</keyword>
<reference evidence="2 3" key="1">
    <citation type="submission" date="2016-03" db="EMBL/GenBank/DDBJ databases">
        <title>Comparative genomics of Pseudogymnoascus destructans, the fungus causing white-nose syndrome of bats.</title>
        <authorList>
            <person name="Palmer J.M."/>
            <person name="Drees K.P."/>
            <person name="Foster J.T."/>
            <person name="Lindner D.L."/>
        </authorList>
    </citation>
    <scope>NUCLEOTIDE SEQUENCE [LARGE SCALE GENOMIC DNA]</scope>
    <source>
        <strain evidence="2 3">UAMH 10579</strain>
    </source>
</reference>
<dbReference type="RefSeq" id="XP_018127177.1">
    <property type="nucleotide sequence ID" value="XM_018278107.1"/>
</dbReference>
<protein>
    <submittedName>
        <fullName evidence="2">Uncharacterized protein</fullName>
    </submittedName>
</protein>
<proteinExistence type="predicted"/>
<sequence>MAQQTITGIIPKWSQIDSKVCSNIIQCQDPCVVQADPDIAGIGVRVATYTQTICNVLYLGFVSSADRTTATYGSLILTSLATIFSSQTQLSLYHATLAISLLNITMLPTHVLESWRVRSPGIFLAQQLRLIMYFGIWLWIVFQMPCLGSESQCNLCTRTSFLGFRGHITRSLNRSWILALVLVAGYFALRTHVWFYGPAHAWGSVPALISTRRKQAWTAYIDTTQESIQNYRVADTQRIRARNPRAIPAINSRAGIKAPTSAETSSWASRVYHDALLAIRVPRYQRAIISLFLACILILDTEKTVALNLAASRNQWG</sequence>
<keyword evidence="1" id="KW-1133">Transmembrane helix</keyword>
<dbReference type="GeneID" id="28842073"/>
<dbReference type="Proteomes" id="UP000091956">
    <property type="component" value="Unassembled WGS sequence"/>
</dbReference>
<evidence type="ECO:0000313" key="3">
    <source>
        <dbReference type="Proteomes" id="UP000091956"/>
    </source>
</evidence>
<reference evidence="3" key="2">
    <citation type="journal article" date="2018" name="Nat. Commun.">
        <title>Extreme sensitivity to ultraviolet light in the fungal pathogen causing white-nose syndrome of bats.</title>
        <authorList>
            <person name="Palmer J.M."/>
            <person name="Drees K.P."/>
            <person name="Foster J.T."/>
            <person name="Lindner D.L."/>
        </authorList>
    </citation>
    <scope>NUCLEOTIDE SEQUENCE [LARGE SCALE GENOMIC DNA]</scope>
    <source>
        <strain evidence="3">UAMH 10579</strain>
    </source>
</reference>
<accession>A0A1B8GC86</accession>
<feature type="transmembrane region" description="Helical" evidence="1">
    <location>
        <begin position="123"/>
        <end position="142"/>
    </location>
</feature>